<dbReference type="RefSeq" id="WP_256419268.1">
    <property type="nucleotide sequence ID" value="NZ_JANHDL010000014.1"/>
</dbReference>
<gene>
    <name evidence="3" type="ORF">ACFR9T_07555</name>
</gene>
<accession>A0ABD6BZ65</accession>
<dbReference type="PANTHER" id="PTHR43883:SF1">
    <property type="entry name" value="GLUCONOKINASE"/>
    <property type="match status" value="1"/>
</dbReference>
<keyword evidence="3" id="KW-0436">Ligase</keyword>
<sequence>MTQPLARKEFRDQCRDRDAGTCVVPWCTNTADDVHHIIERAEWSDGGYYKRNGASVCNAHHQLAEADYIPPQAFWRWLDLQPLTPDGMSEHATKWGNELQVPSEKELTRDLIKYPSTGHLPDSPDQEHRRNDYSHQELQQFVCDMEPDLPVVVTVKMDGSNAMITRPPEIMPDPSRHRPAHGVAARNGKHATHDSFDLLKKRNREQYGGKIPPHIQICGEWLFARHSIHYGDREDCDDPECDDHADPVRNYFQVFGVYDNRFDIWLSWPEVEEWAAKIGAETVPVVDKRVFEYPDQVYEIYPEADRLIQNGHEGIVIRSALPFHYGQFESRLGKYVRENHVTTDEHWRQQAIVQNVER</sequence>
<dbReference type="GO" id="GO:0016874">
    <property type="term" value="F:ligase activity"/>
    <property type="evidence" value="ECO:0007669"/>
    <property type="project" value="UniProtKB-KW"/>
</dbReference>
<evidence type="ECO:0000256" key="1">
    <source>
        <dbReference type="SAM" id="MobiDB-lite"/>
    </source>
</evidence>
<dbReference type="Gene3D" id="3.30.470.30">
    <property type="entry name" value="DNA ligase/mRNA capping enzyme"/>
    <property type="match status" value="1"/>
</dbReference>
<dbReference type="InterPro" id="IPR052732">
    <property type="entry name" value="Cell-binding_unc_protein"/>
</dbReference>
<proteinExistence type="predicted"/>
<dbReference type="SUPFAM" id="SSF56091">
    <property type="entry name" value="DNA ligase/mRNA capping enzyme, catalytic domain"/>
    <property type="match status" value="1"/>
</dbReference>
<dbReference type="InterPro" id="IPR021122">
    <property type="entry name" value="RNA_ligase_dom_REL/Rnl2"/>
</dbReference>
<protein>
    <submittedName>
        <fullName evidence="3">RNA ligase family protein</fullName>
    </submittedName>
</protein>
<dbReference type="EMBL" id="JBHUDB010000003">
    <property type="protein sequence ID" value="MFD1570447.1"/>
    <property type="molecule type" value="Genomic_DNA"/>
</dbReference>
<feature type="region of interest" description="Disordered" evidence="1">
    <location>
        <begin position="165"/>
        <end position="189"/>
    </location>
</feature>
<dbReference type="Pfam" id="PF09414">
    <property type="entry name" value="RNA_ligase"/>
    <property type="match status" value="1"/>
</dbReference>
<feature type="domain" description="RNA ligase" evidence="2">
    <location>
        <begin position="150"/>
        <end position="336"/>
    </location>
</feature>
<keyword evidence="4" id="KW-1185">Reference proteome</keyword>
<name>A0ABD6BZ65_9EURY</name>
<organism evidence="3 4">
    <name type="scientific">Halorubrum laminariae</name>
    <dbReference type="NCBI Taxonomy" id="1433523"/>
    <lineage>
        <taxon>Archaea</taxon>
        <taxon>Methanobacteriati</taxon>
        <taxon>Methanobacteriota</taxon>
        <taxon>Stenosarchaea group</taxon>
        <taxon>Halobacteria</taxon>
        <taxon>Halobacteriales</taxon>
        <taxon>Haloferacaceae</taxon>
        <taxon>Halorubrum</taxon>
    </lineage>
</organism>
<comment type="caution">
    <text evidence="3">The sequence shown here is derived from an EMBL/GenBank/DDBJ whole genome shotgun (WGS) entry which is preliminary data.</text>
</comment>
<dbReference type="Proteomes" id="UP001597185">
    <property type="component" value="Unassembled WGS sequence"/>
</dbReference>
<reference evidence="3 4" key="1">
    <citation type="journal article" date="2019" name="Int. J. Syst. Evol. Microbiol.">
        <title>The Global Catalogue of Microorganisms (GCM) 10K type strain sequencing project: providing services to taxonomists for standard genome sequencing and annotation.</title>
        <authorList>
            <consortium name="The Broad Institute Genomics Platform"/>
            <consortium name="The Broad Institute Genome Sequencing Center for Infectious Disease"/>
            <person name="Wu L."/>
            <person name="Ma J."/>
        </authorList>
    </citation>
    <scope>NUCLEOTIDE SEQUENCE [LARGE SCALE GENOMIC DNA]</scope>
    <source>
        <strain evidence="3 4">CGMCC 1.12689</strain>
    </source>
</reference>
<evidence type="ECO:0000259" key="2">
    <source>
        <dbReference type="Pfam" id="PF09414"/>
    </source>
</evidence>
<evidence type="ECO:0000313" key="4">
    <source>
        <dbReference type="Proteomes" id="UP001597185"/>
    </source>
</evidence>
<dbReference type="PANTHER" id="PTHR43883">
    <property type="entry name" value="SLR0207 PROTEIN"/>
    <property type="match status" value="1"/>
</dbReference>
<dbReference type="AlphaFoldDB" id="A0ABD6BZ65"/>
<evidence type="ECO:0000313" key="3">
    <source>
        <dbReference type="EMBL" id="MFD1570447.1"/>
    </source>
</evidence>